<keyword evidence="1" id="KW-0472">Membrane</keyword>
<keyword evidence="3" id="KW-1185">Reference proteome</keyword>
<name>A0A1I2HF54_9ACTN</name>
<proteinExistence type="predicted"/>
<feature type="transmembrane region" description="Helical" evidence="1">
    <location>
        <begin position="20"/>
        <end position="38"/>
    </location>
</feature>
<organism evidence="2 3">
    <name type="scientific">Blastococcus tunisiensis</name>
    <dbReference type="NCBI Taxonomy" id="1798228"/>
    <lineage>
        <taxon>Bacteria</taxon>
        <taxon>Bacillati</taxon>
        <taxon>Actinomycetota</taxon>
        <taxon>Actinomycetes</taxon>
        <taxon>Geodermatophilales</taxon>
        <taxon>Geodermatophilaceae</taxon>
        <taxon>Blastococcus</taxon>
    </lineage>
</organism>
<reference evidence="3" key="1">
    <citation type="submission" date="2016-10" db="EMBL/GenBank/DDBJ databases">
        <authorList>
            <person name="Varghese N."/>
            <person name="Submissions S."/>
        </authorList>
    </citation>
    <scope>NUCLEOTIDE SEQUENCE [LARGE SCALE GENOMIC DNA]</scope>
    <source>
        <strain evidence="3">DSM 46838</strain>
    </source>
</reference>
<dbReference type="RefSeq" id="WP_092200114.1">
    <property type="nucleotide sequence ID" value="NZ_FOND01000011.1"/>
</dbReference>
<gene>
    <name evidence="2" type="ORF">SAMN05216574_11114</name>
</gene>
<evidence type="ECO:0000313" key="2">
    <source>
        <dbReference type="EMBL" id="SFF28895.1"/>
    </source>
</evidence>
<dbReference type="Proteomes" id="UP000198589">
    <property type="component" value="Unassembled WGS sequence"/>
</dbReference>
<dbReference type="EMBL" id="FOND01000011">
    <property type="protein sequence ID" value="SFF28895.1"/>
    <property type="molecule type" value="Genomic_DNA"/>
</dbReference>
<keyword evidence="1" id="KW-1133">Transmembrane helix</keyword>
<protein>
    <submittedName>
        <fullName evidence="2">Uncharacterized protein</fullName>
    </submittedName>
</protein>
<feature type="transmembrane region" description="Helical" evidence="1">
    <location>
        <begin position="44"/>
        <end position="64"/>
    </location>
</feature>
<accession>A0A1I2HF54</accession>
<dbReference type="STRING" id="1798228.SAMN05216574_11114"/>
<sequence>MSPPAASRAEAPEVARGRSATWTALVLVPVGAAVVFMLDTDAEPAVQGLLASLAALQIMLALYWKRSRTRQR</sequence>
<keyword evidence="1" id="KW-0812">Transmembrane</keyword>
<evidence type="ECO:0000313" key="3">
    <source>
        <dbReference type="Proteomes" id="UP000198589"/>
    </source>
</evidence>
<dbReference type="AlphaFoldDB" id="A0A1I2HF54"/>
<evidence type="ECO:0000256" key="1">
    <source>
        <dbReference type="SAM" id="Phobius"/>
    </source>
</evidence>